<accession>A0A5P1F524</accession>
<keyword evidence="2" id="KW-0547">Nucleotide-binding</keyword>
<dbReference type="PANTHER" id="PTHR11353">
    <property type="entry name" value="CHAPERONIN"/>
    <property type="match status" value="1"/>
</dbReference>
<gene>
    <name evidence="5" type="ORF">A4U43_C04F28640</name>
</gene>
<evidence type="ECO:0000256" key="1">
    <source>
        <dbReference type="ARBA" id="ARBA00008020"/>
    </source>
</evidence>
<protein>
    <submittedName>
        <fullName evidence="5">Uncharacterized protein</fullName>
    </submittedName>
</protein>
<dbReference type="InterPro" id="IPR017998">
    <property type="entry name" value="Chaperone_TCP-1"/>
</dbReference>
<comment type="similarity">
    <text evidence="1">Belongs to the TCP-1 chaperonin family.</text>
</comment>
<dbReference type="SUPFAM" id="SSF48592">
    <property type="entry name" value="GroEL equatorial domain-like"/>
    <property type="match status" value="1"/>
</dbReference>
<dbReference type="GO" id="GO:0051082">
    <property type="term" value="F:unfolded protein binding"/>
    <property type="evidence" value="ECO:0007669"/>
    <property type="project" value="InterPro"/>
</dbReference>
<evidence type="ECO:0000313" key="6">
    <source>
        <dbReference type="Proteomes" id="UP000243459"/>
    </source>
</evidence>
<dbReference type="Gene3D" id="3.30.260.10">
    <property type="entry name" value="TCP-1-like chaperonin intermediate domain"/>
    <property type="match status" value="1"/>
</dbReference>
<evidence type="ECO:0000256" key="2">
    <source>
        <dbReference type="ARBA" id="ARBA00022741"/>
    </source>
</evidence>
<keyword evidence="3" id="KW-0067">ATP-binding</keyword>
<evidence type="ECO:0000256" key="4">
    <source>
        <dbReference type="ARBA" id="ARBA00023186"/>
    </source>
</evidence>
<name>A0A5P1F524_ASPOF</name>
<organism evidence="5 6">
    <name type="scientific">Asparagus officinalis</name>
    <name type="common">Garden asparagus</name>
    <dbReference type="NCBI Taxonomy" id="4686"/>
    <lineage>
        <taxon>Eukaryota</taxon>
        <taxon>Viridiplantae</taxon>
        <taxon>Streptophyta</taxon>
        <taxon>Embryophyta</taxon>
        <taxon>Tracheophyta</taxon>
        <taxon>Spermatophyta</taxon>
        <taxon>Magnoliopsida</taxon>
        <taxon>Liliopsida</taxon>
        <taxon>Asparagales</taxon>
        <taxon>Asparagaceae</taxon>
        <taxon>Asparagoideae</taxon>
        <taxon>Asparagus</taxon>
    </lineage>
</organism>
<dbReference type="GO" id="GO:0016887">
    <property type="term" value="F:ATP hydrolysis activity"/>
    <property type="evidence" value="ECO:0007669"/>
    <property type="project" value="InterPro"/>
</dbReference>
<dbReference type="SUPFAM" id="SSF54849">
    <property type="entry name" value="GroEL-intermediate domain like"/>
    <property type="match status" value="1"/>
</dbReference>
<dbReference type="InterPro" id="IPR002423">
    <property type="entry name" value="Cpn60/GroEL/TCP-1"/>
</dbReference>
<dbReference type="AlphaFoldDB" id="A0A5P1F524"/>
<dbReference type="Proteomes" id="UP000243459">
    <property type="component" value="Chromosome 4"/>
</dbReference>
<keyword evidence="4" id="KW-0143">Chaperone</keyword>
<reference evidence="6" key="1">
    <citation type="journal article" date="2017" name="Nat. Commun.">
        <title>The asparagus genome sheds light on the origin and evolution of a young Y chromosome.</title>
        <authorList>
            <person name="Harkess A."/>
            <person name="Zhou J."/>
            <person name="Xu C."/>
            <person name="Bowers J.E."/>
            <person name="Van der Hulst R."/>
            <person name="Ayyampalayam S."/>
            <person name="Mercati F."/>
            <person name="Riccardi P."/>
            <person name="McKain M.R."/>
            <person name="Kakrana A."/>
            <person name="Tang H."/>
            <person name="Ray J."/>
            <person name="Groenendijk J."/>
            <person name="Arikit S."/>
            <person name="Mathioni S.M."/>
            <person name="Nakano M."/>
            <person name="Shan H."/>
            <person name="Telgmann-Rauber A."/>
            <person name="Kanno A."/>
            <person name="Yue Z."/>
            <person name="Chen H."/>
            <person name="Li W."/>
            <person name="Chen Y."/>
            <person name="Xu X."/>
            <person name="Zhang Y."/>
            <person name="Luo S."/>
            <person name="Chen H."/>
            <person name="Gao J."/>
            <person name="Mao Z."/>
            <person name="Pires J.C."/>
            <person name="Luo M."/>
            <person name="Kudrna D."/>
            <person name="Wing R.A."/>
            <person name="Meyers B.C."/>
            <person name="Yi K."/>
            <person name="Kong H."/>
            <person name="Lavrijsen P."/>
            <person name="Sunseri F."/>
            <person name="Falavigna A."/>
            <person name="Ye Y."/>
            <person name="Leebens-Mack J.H."/>
            <person name="Chen G."/>
        </authorList>
    </citation>
    <scope>NUCLEOTIDE SEQUENCE [LARGE SCALE GENOMIC DNA]</scope>
    <source>
        <strain evidence="6">cv. DH0086</strain>
    </source>
</reference>
<dbReference type="GO" id="GO:0140662">
    <property type="term" value="F:ATP-dependent protein folding chaperone"/>
    <property type="evidence" value="ECO:0007669"/>
    <property type="project" value="InterPro"/>
</dbReference>
<dbReference type="InterPro" id="IPR027413">
    <property type="entry name" value="GROEL-like_equatorial_sf"/>
</dbReference>
<dbReference type="InterPro" id="IPR002194">
    <property type="entry name" value="Chaperonin_TCP-1_CS"/>
</dbReference>
<dbReference type="Pfam" id="PF00118">
    <property type="entry name" value="Cpn60_TCP1"/>
    <property type="match status" value="1"/>
</dbReference>
<dbReference type="PROSITE" id="PS00995">
    <property type="entry name" value="TCP1_3"/>
    <property type="match status" value="1"/>
</dbReference>
<evidence type="ECO:0000313" key="5">
    <source>
        <dbReference type="EMBL" id="ONK73224.1"/>
    </source>
</evidence>
<dbReference type="Gramene" id="ONK73224">
    <property type="protein sequence ID" value="ONK73224"/>
    <property type="gene ID" value="A4U43_C04F28640"/>
</dbReference>
<dbReference type="OMA" id="CAKTRMS"/>
<keyword evidence="6" id="KW-1185">Reference proteome</keyword>
<dbReference type="GO" id="GO:0005524">
    <property type="term" value="F:ATP binding"/>
    <property type="evidence" value="ECO:0007669"/>
    <property type="project" value="UniProtKB-KW"/>
</dbReference>
<dbReference type="InterPro" id="IPR027410">
    <property type="entry name" value="TCP-1-like_intermed_sf"/>
</dbReference>
<proteinExistence type="inferred from homology"/>
<sequence length="171" mass="18552">MKLLDIVHPAAKILVDIAKSQDSDVGDGTTTVVLLAGEFLKEAKPFIEDGVHPQNLIRSYRAAGNLAISKVKELSVSIEGKSLEEKKSLLAKCAATTLSSKLIGGEKEFFAEMVVDAVLAIVNDDRLNLLGIKKKPKKFLNPKILLLNIELELKSEKENAEIRSTAVSVNS</sequence>
<evidence type="ECO:0000256" key="3">
    <source>
        <dbReference type="ARBA" id="ARBA00022840"/>
    </source>
</evidence>
<dbReference type="Gene3D" id="1.10.560.10">
    <property type="entry name" value="GroEL-like equatorial domain"/>
    <property type="match status" value="1"/>
</dbReference>
<dbReference type="EMBL" id="CM007384">
    <property type="protein sequence ID" value="ONK73224.1"/>
    <property type="molecule type" value="Genomic_DNA"/>
</dbReference>